<sequence length="339" mass="38272">MTLKVAGIGAGYFSQYHYDAWQRIGEIELAAVCDLDASRARSTAQRHGIPADFTDVEAMIQEIQPDILDIITPPDSHEALVYTAIDSGSAIICQKPLAPDTPTARRMVESAEANQSFFAVHENFRFEPWYREIRNLLDSQSLGELYTVSFRLRPGDGQGSEAYLNRQPYFQQMERFLVHETGIHFIDTYRYLFGDIKRVYANLRRLNSAIAGEDAGTVLFEFGNGIRGLWDANRLVDHDSPDTRLTMGEMLIEGSESVLRLDGAGRLFVRPHGDSEQEHTYHWDNRGFAGDSVFACQSHLVQCLLNNLPTPISGREYLQNLQIEDAIYESDRTGTLITL</sequence>
<feature type="domain" description="Gfo/Idh/MocA-like oxidoreductase N-terminal" evidence="1">
    <location>
        <begin position="4"/>
        <end position="120"/>
    </location>
</feature>
<dbReference type="AlphaFoldDB" id="A0A381SDD7"/>
<accession>A0A381SDD7</accession>
<proteinExistence type="predicted"/>
<dbReference type="Pfam" id="PF22725">
    <property type="entry name" value="GFO_IDH_MocA_C3"/>
    <property type="match status" value="1"/>
</dbReference>
<dbReference type="InterPro" id="IPR051317">
    <property type="entry name" value="Gfo/Idh/MocA_oxidoreduct"/>
</dbReference>
<dbReference type="PANTHER" id="PTHR43708">
    <property type="entry name" value="CONSERVED EXPRESSED OXIDOREDUCTASE (EUROFUNG)"/>
    <property type="match status" value="1"/>
</dbReference>
<dbReference type="InterPro" id="IPR000683">
    <property type="entry name" value="Gfo/Idh/MocA-like_OxRdtase_N"/>
</dbReference>
<dbReference type="Pfam" id="PF01408">
    <property type="entry name" value="GFO_IDH_MocA"/>
    <property type="match status" value="1"/>
</dbReference>
<dbReference type="Gene3D" id="3.40.50.720">
    <property type="entry name" value="NAD(P)-binding Rossmann-like Domain"/>
    <property type="match status" value="1"/>
</dbReference>
<evidence type="ECO:0000259" key="2">
    <source>
        <dbReference type="Pfam" id="PF22725"/>
    </source>
</evidence>
<reference evidence="3" key="1">
    <citation type="submission" date="2018-05" db="EMBL/GenBank/DDBJ databases">
        <authorList>
            <person name="Lanie J.A."/>
            <person name="Ng W.-L."/>
            <person name="Kazmierczak K.M."/>
            <person name="Andrzejewski T.M."/>
            <person name="Davidsen T.M."/>
            <person name="Wayne K.J."/>
            <person name="Tettelin H."/>
            <person name="Glass J.I."/>
            <person name="Rusch D."/>
            <person name="Podicherti R."/>
            <person name="Tsui H.-C.T."/>
            <person name="Winkler M.E."/>
        </authorList>
    </citation>
    <scope>NUCLEOTIDE SEQUENCE</scope>
</reference>
<dbReference type="InterPro" id="IPR036291">
    <property type="entry name" value="NAD(P)-bd_dom_sf"/>
</dbReference>
<evidence type="ECO:0000313" key="3">
    <source>
        <dbReference type="EMBL" id="SVA02085.1"/>
    </source>
</evidence>
<dbReference type="SUPFAM" id="SSF51735">
    <property type="entry name" value="NAD(P)-binding Rossmann-fold domains"/>
    <property type="match status" value="1"/>
</dbReference>
<dbReference type="GO" id="GO:0000166">
    <property type="term" value="F:nucleotide binding"/>
    <property type="evidence" value="ECO:0007669"/>
    <property type="project" value="InterPro"/>
</dbReference>
<organism evidence="3">
    <name type="scientific">marine metagenome</name>
    <dbReference type="NCBI Taxonomy" id="408172"/>
    <lineage>
        <taxon>unclassified sequences</taxon>
        <taxon>metagenomes</taxon>
        <taxon>ecological metagenomes</taxon>
    </lineage>
</organism>
<gene>
    <name evidence="3" type="ORF">METZ01_LOCUS54939</name>
</gene>
<protein>
    <recommendedName>
        <fullName evidence="4">Gfo/Idh/MocA-like oxidoreductase N-terminal domain-containing protein</fullName>
    </recommendedName>
</protein>
<name>A0A381SDD7_9ZZZZ</name>
<dbReference type="InterPro" id="IPR055170">
    <property type="entry name" value="GFO_IDH_MocA-like_dom"/>
</dbReference>
<dbReference type="PANTHER" id="PTHR43708:SF8">
    <property type="entry name" value="OXIDOREDUCTASE"/>
    <property type="match status" value="1"/>
</dbReference>
<dbReference type="EMBL" id="UINC01002968">
    <property type="protein sequence ID" value="SVA02085.1"/>
    <property type="molecule type" value="Genomic_DNA"/>
</dbReference>
<dbReference type="Gene3D" id="3.30.360.10">
    <property type="entry name" value="Dihydrodipicolinate Reductase, domain 2"/>
    <property type="match status" value="1"/>
</dbReference>
<evidence type="ECO:0008006" key="4">
    <source>
        <dbReference type="Google" id="ProtNLM"/>
    </source>
</evidence>
<feature type="domain" description="GFO/IDH/MocA-like oxidoreductase" evidence="2">
    <location>
        <begin position="130"/>
        <end position="242"/>
    </location>
</feature>
<evidence type="ECO:0000259" key="1">
    <source>
        <dbReference type="Pfam" id="PF01408"/>
    </source>
</evidence>
<dbReference type="SUPFAM" id="SSF55347">
    <property type="entry name" value="Glyceraldehyde-3-phosphate dehydrogenase-like, C-terminal domain"/>
    <property type="match status" value="1"/>
</dbReference>